<evidence type="ECO:0000256" key="7">
    <source>
        <dbReference type="ARBA" id="ARBA00023170"/>
    </source>
</evidence>
<feature type="transmembrane region" description="Helical" evidence="11">
    <location>
        <begin position="193"/>
        <end position="211"/>
    </location>
</feature>
<evidence type="ECO:0000256" key="3">
    <source>
        <dbReference type="ARBA" id="ARBA00022692"/>
    </source>
</evidence>
<evidence type="ECO:0000256" key="8">
    <source>
        <dbReference type="ARBA" id="ARBA00023224"/>
    </source>
</evidence>
<feature type="compositionally biased region" description="Low complexity" evidence="10">
    <location>
        <begin position="450"/>
        <end position="467"/>
    </location>
</feature>
<evidence type="ECO:0000313" key="13">
    <source>
        <dbReference type="Proteomes" id="UP000749559"/>
    </source>
</evidence>
<accession>A0A8J1U4J1</accession>
<evidence type="ECO:0000256" key="6">
    <source>
        <dbReference type="ARBA" id="ARBA00023136"/>
    </source>
</evidence>
<dbReference type="GO" id="GO:0016722">
    <property type="term" value="F:oxidoreductase activity, acting on metal ions"/>
    <property type="evidence" value="ECO:0007669"/>
    <property type="project" value="InterPro"/>
</dbReference>
<feature type="transmembrane region" description="Helical" evidence="11">
    <location>
        <begin position="153"/>
        <end position="173"/>
    </location>
</feature>
<evidence type="ECO:0000256" key="5">
    <source>
        <dbReference type="ARBA" id="ARBA00023040"/>
    </source>
</evidence>
<dbReference type="Gene3D" id="1.20.1070.10">
    <property type="entry name" value="Rhodopsin 7-helix transmembrane proteins"/>
    <property type="match status" value="1"/>
</dbReference>
<organism evidence="12 13">
    <name type="scientific">Owenia fusiformis</name>
    <name type="common">Polychaete worm</name>
    <dbReference type="NCBI Taxonomy" id="6347"/>
    <lineage>
        <taxon>Eukaryota</taxon>
        <taxon>Metazoa</taxon>
        <taxon>Spiralia</taxon>
        <taxon>Lophotrochozoa</taxon>
        <taxon>Annelida</taxon>
        <taxon>Polychaeta</taxon>
        <taxon>Sedentaria</taxon>
        <taxon>Canalipalpata</taxon>
        <taxon>Sabellida</taxon>
        <taxon>Oweniida</taxon>
        <taxon>Oweniidae</taxon>
        <taxon>Owenia</taxon>
    </lineage>
</organism>
<dbReference type="PANTHER" id="PTHR45695">
    <property type="entry name" value="LEUCOKININ RECEPTOR-RELATED"/>
    <property type="match status" value="1"/>
</dbReference>
<dbReference type="PROSITE" id="PS50262">
    <property type="entry name" value="G_PROTEIN_RECEP_F1_2"/>
    <property type="match status" value="1"/>
</dbReference>
<dbReference type="Proteomes" id="UP000749559">
    <property type="component" value="Unassembled WGS sequence"/>
</dbReference>
<feature type="region of interest" description="Disordered" evidence="10">
    <location>
        <begin position="437"/>
        <end position="512"/>
    </location>
</feature>
<dbReference type="EMBL" id="CAIIXF020000009">
    <property type="protein sequence ID" value="CAH1794824.1"/>
    <property type="molecule type" value="Genomic_DNA"/>
</dbReference>
<keyword evidence="3 9" id="KW-0812">Transmembrane</keyword>
<feature type="compositionally biased region" description="Basic and acidic residues" evidence="10">
    <location>
        <begin position="471"/>
        <end position="485"/>
    </location>
</feature>
<comment type="subcellular location">
    <subcellularLocation>
        <location evidence="1">Membrane</location>
        <topology evidence="1">Multi-pass membrane protein</topology>
    </subcellularLocation>
</comment>
<dbReference type="PROSITE" id="PS00818">
    <property type="entry name" value="DPS_1"/>
    <property type="match status" value="1"/>
</dbReference>
<evidence type="ECO:0000256" key="4">
    <source>
        <dbReference type="ARBA" id="ARBA00022989"/>
    </source>
</evidence>
<evidence type="ECO:0000256" key="1">
    <source>
        <dbReference type="ARBA" id="ARBA00004141"/>
    </source>
</evidence>
<dbReference type="Pfam" id="PF00001">
    <property type="entry name" value="7tm_1"/>
    <property type="match status" value="1"/>
</dbReference>
<keyword evidence="8 9" id="KW-0807">Transducer</keyword>
<comment type="caution">
    <text evidence="12">The sequence shown here is derived from an EMBL/GenBank/DDBJ whole genome shotgun (WGS) entry which is preliminary data.</text>
</comment>
<dbReference type="PANTHER" id="PTHR45695:SF9">
    <property type="entry name" value="LEUCOKININ RECEPTOR"/>
    <property type="match status" value="1"/>
</dbReference>
<feature type="transmembrane region" description="Helical" evidence="11">
    <location>
        <begin position="281"/>
        <end position="305"/>
    </location>
</feature>
<feature type="transmembrane region" description="Helical" evidence="11">
    <location>
        <begin position="333"/>
        <end position="358"/>
    </location>
</feature>
<feature type="compositionally biased region" description="Polar residues" evidence="10">
    <location>
        <begin position="495"/>
        <end position="512"/>
    </location>
</feature>
<feature type="transmembrane region" description="Helical" evidence="11">
    <location>
        <begin position="232"/>
        <end position="252"/>
    </location>
</feature>
<keyword evidence="4 11" id="KW-1133">Transmembrane helix</keyword>
<dbReference type="SMART" id="SM01381">
    <property type="entry name" value="7TM_GPCR_Srsx"/>
    <property type="match status" value="1"/>
</dbReference>
<sequence length="512" mass="58033">MSFGSHFNITGGYFEPVHISVETQLSRVKEQQEDLNNTDTPGMEGNLQDMLYTTYSTITRDIVNHTRDPPWGHNMDNITAGIFNCTMDSNNATNCSMTGEVMMMTAPEPFPIAHQAALILVYSLTSLLAVCGNLIVLIVFIKGKKSRSDLTPFLINLACSDLIMAVFCIPFTFTPTMLRNWIFPSIMCPMVLYMQTVAVTASVSTNMAIGLDRFWVVQFPLKSRAVGGKRSTYVIVIIWAIALGLSIVQLVVGRTKEYPLGNGVVLKECTEDWPNHTYRRVYTFFILIVTYLLPLVILIVAYSIVGMNLWRRTAPGEKDSVRDRQQNKSKRKVVQMLVTIVALFGLCWFPLHLFALVLDFRPDLMAYEDILTIIYYCVHWLAMSNSFQNPIIYGFLNDSFKIDLRIILSKWFPCCCKYRRPMNQSFRSTMRYDNTRYTTRRVPTKPEPDSSSGSGSRGSGSVRVASSQQRLIKDQNKSRTFEKLAMESGEVNKLLSPSNNHTHSLPNGRTQI</sequence>
<keyword evidence="5 9" id="KW-0297">G-protein coupled receptor</keyword>
<proteinExistence type="inferred from homology"/>
<evidence type="ECO:0000256" key="9">
    <source>
        <dbReference type="RuleBase" id="RU000688"/>
    </source>
</evidence>
<comment type="similarity">
    <text evidence="2 9">Belongs to the G-protein coupled receptor 1 family.</text>
</comment>
<evidence type="ECO:0000256" key="2">
    <source>
        <dbReference type="ARBA" id="ARBA00010663"/>
    </source>
</evidence>
<dbReference type="AlphaFoldDB" id="A0A8J1U4J1"/>
<evidence type="ECO:0000256" key="10">
    <source>
        <dbReference type="SAM" id="MobiDB-lite"/>
    </source>
</evidence>
<dbReference type="InterPro" id="IPR000276">
    <property type="entry name" value="GPCR_Rhodpsn"/>
</dbReference>
<dbReference type="GO" id="GO:0004983">
    <property type="term" value="F:neuropeptide Y receptor activity"/>
    <property type="evidence" value="ECO:0007669"/>
    <property type="project" value="InterPro"/>
</dbReference>
<feature type="transmembrane region" description="Helical" evidence="11">
    <location>
        <begin position="112"/>
        <end position="141"/>
    </location>
</feature>
<dbReference type="InterPro" id="IPR017452">
    <property type="entry name" value="GPCR_Rhodpsn_7TM"/>
</dbReference>
<keyword evidence="6 11" id="KW-0472">Membrane</keyword>
<dbReference type="GO" id="GO:0005886">
    <property type="term" value="C:plasma membrane"/>
    <property type="evidence" value="ECO:0007669"/>
    <property type="project" value="TreeGrafter"/>
</dbReference>
<evidence type="ECO:0000313" key="12">
    <source>
        <dbReference type="EMBL" id="CAH1794824.1"/>
    </source>
</evidence>
<reference evidence="12" key="1">
    <citation type="submission" date="2022-03" db="EMBL/GenBank/DDBJ databases">
        <authorList>
            <person name="Martin C."/>
        </authorList>
    </citation>
    <scope>NUCLEOTIDE SEQUENCE</scope>
</reference>
<dbReference type="OrthoDB" id="5981855at2759"/>
<dbReference type="SUPFAM" id="SSF81321">
    <property type="entry name" value="Family A G protein-coupled receptor-like"/>
    <property type="match status" value="1"/>
</dbReference>
<dbReference type="PRINTS" id="PR01012">
    <property type="entry name" value="NRPEPTIDEYR"/>
</dbReference>
<evidence type="ECO:0000256" key="11">
    <source>
        <dbReference type="SAM" id="Phobius"/>
    </source>
</evidence>
<keyword evidence="13" id="KW-1185">Reference proteome</keyword>
<name>A0A8J1U4J1_OWEFU</name>
<gene>
    <name evidence="12" type="ORF">OFUS_LOCUS19460</name>
</gene>
<dbReference type="InterPro" id="IPR000611">
    <property type="entry name" value="NPY_rcpt"/>
</dbReference>
<keyword evidence="7 9" id="KW-0675">Receptor</keyword>
<dbReference type="PRINTS" id="PR00237">
    <property type="entry name" value="GPCRRHODOPSN"/>
</dbReference>
<dbReference type="InterPro" id="IPR023188">
    <property type="entry name" value="DPS_DNA-bd_CS"/>
</dbReference>
<dbReference type="PROSITE" id="PS00237">
    <property type="entry name" value="G_PROTEIN_RECEP_F1_1"/>
    <property type="match status" value="1"/>
</dbReference>
<protein>
    <submittedName>
        <fullName evidence="12">Uncharacterized protein</fullName>
    </submittedName>
</protein>